<dbReference type="OrthoDB" id="2686513at2759"/>
<dbReference type="EMBL" id="KN824285">
    <property type="protein sequence ID" value="KIM30207.1"/>
    <property type="molecule type" value="Genomic_DNA"/>
</dbReference>
<keyword evidence="1" id="KW-1133">Transmembrane helix</keyword>
<name>A0A0C2XMM6_SERVB</name>
<sequence>MADMRGKLDNTLSSLSVVHLNSRGSFHFHQLLASYPPNNRALQIETSHRLVSVHRPICLLLYLAWGDDSSSTRLLPFVGLSSLVQSLRGARPAAKFASSFRGPALIFALTVWHAWKDYRSQESNRVQMMPLMKIMYRDGVFYFCVMVAVRVWNIWVFATRPIYEMYVGIYIMWALTTTLACRIYLNIVREARRGHTTSSLPSASAQTSRPQVPHFKSGYWQATTLDSSHAQEQHMNVMWKGNTFEMSSVDDVPLKRAQSGHVLDIR</sequence>
<keyword evidence="1" id="KW-0472">Membrane</keyword>
<organism evidence="2 3">
    <name type="scientific">Serendipita vermifera MAFF 305830</name>
    <dbReference type="NCBI Taxonomy" id="933852"/>
    <lineage>
        <taxon>Eukaryota</taxon>
        <taxon>Fungi</taxon>
        <taxon>Dikarya</taxon>
        <taxon>Basidiomycota</taxon>
        <taxon>Agaricomycotina</taxon>
        <taxon>Agaricomycetes</taxon>
        <taxon>Sebacinales</taxon>
        <taxon>Serendipitaceae</taxon>
        <taxon>Serendipita</taxon>
    </lineage>
</organism>
<protein>
    <submittedName>
        <fullName evidence="2">Uncharacterized protein</fullName>
    </submittedName>
</protein>
<reference evidence="2 3" key="1">
    <citation type="submission" date="2014-04" db="EMBL/GenBank/DDBJ databases">
        <authorList>
            <consortium name="DOE Joint Genome Institute"/>
            <person name="Kuo A."/>
            <person name="Zuccaro A."/>
            <person name="Kohler A."/>
            <person name="Nagy L.G."/>
            <person name="Floudas D."/>
            <person name="Copeland A."/>
            <person name="Barry K.W."/>
            <person name="Cichocki N."/>
            <person name="Veneault-Fourrey C."/>
            <person name="LaButti K."/>
            <person name="Lindquist E.A."/>
            <person name="Lipzen A."/>
            <person name="Lundell T."/>
            <person name="Morin E."/>
            <person name="Murat C."/>
            <person name="Sun H."/>
            <person name="Tunlid A."/>
            <person name="Henrissat B."/>
            <person name="Grigoriev I.V."/>
            <person name="Hibbett D.S."/>
            <person name="Martin F."/>
            <person name="Nordberg H.P."/>
            <person name="Cantor M.N."/>
            <person name="Hua S.X."/>
        </authorList>
    </citation>
    <scope>NUCLEOTIDE SEQUENCE [LARGE SCALE GENOMIC DNA]</scope>
    <source>
        <strain evidence="2 3">MAFF 305830</strain>
    </source>
</reference>
<proteinExistence type="predicted"/>
<dbReference type="Proteomes" id="UP000054097">
    <property type="component" value="Unassembled WGS sequence"/>
</dbReference>
<keyword evidence="3" id="KW-1185">Reference proteome</keyword>
<feature type="transmembrane region" description="Helical" evidence="1">
    <location>
        <begin position="139"/>
        <end position="159"/>
    </location>
</feature>
<dbReference type="HOGENOM" id="CLU_1046499_0_0_1"/>
<dbReference type="AlphaFoldDB" id="A0A0C2XMM6"/>
<evidence type="ECO:0000313" key="2">
    <source>
        <dbReference type="EMBL" id="KIM30207.1"/>
    </source>
</evidence>
<keyword evidence="1" id="KW-0812">Transmembrane</keyword>
<gene>
    <name evidence="2" type="ORF">M408DRAFT_295204</name>
</gene>
<evidence type="ECO:0000256" key="1">
    <source>
        <dbReference type="SAM" id="Phobius"/>
    </source>
</evidence>
<evidence type="ECO:0000313" key="3">
    <source>
        <dbReference type="Proteomes" id="UP000054097"/>
    </source>
</evidence>
<feature type="transmembrane region" description="Helical" evidence="1">
    <location>
        <begin position="165"/>
        <end position="185"/>
    </location>
</feature>
<reference evidence="3" key="2">
    <citation type="submission" date="2015-01" db="EMBL/GenBank/DDBJ databases">
        <title>Evolutionary Origins and Diversification of the Mycorrhizal Mutualists.</title>
        <authorList>
            <consortium name="DOE Joint Genome Institute"/>
            <consortium name="Mycorrhizal Genomics Consortium"/>
            <person name="Kohler A."/>
            <person name="Kuo A."/>
            <person name="Nagy L.G."/>
            <person name="Floudas D."/>
            <person name="Copeland A."/>
            <person name="Barry K.W."/>
            <person name="Cichocki N."/>
            <person name="Veneault-Fourrey C."/>
            <person name="LaButti K."/>
            <person name="Lindquist E.A."/>
            <person name="Lipzen A."/>
            <person name="Lundell T."/>
            <person name="Morin E."/>
            <person name="Murat C."/>
            <person name="Riley R."/>
            <person name="Ohm R."/>
            <person name="Sun H."/>
            <person name="Tunlid A."/>
            <person name="Henrissat B."/>
            <person name="Grigoriev I.V."/>
            <person name="Hibbett D.S."/>
            <person name="Martin F."/>
        </authorList>
    </citation>
    <scope>NUCLEOTIDE SEQUENCE [LARGE SCALE GENOMIC DNA]</scope>
    <source>
        <strain evidence="3">MAFF 305830</strain>
    </source>
</reference>
<accession>A0A0C2XMM6</accession>